<evidence type="ECO:0000313" key="2">
    <source>
        <dbReference type="EMBL" id="KNB12838.1"/>
    </source>
</evidence>
<reference evidence="2" key="1">
    <citation type="submission" date="2007-04" db="EMBL/GenBank/DDBJ databases">
        <authorList>
            <consortium name="The Broad Institute Genome Sequencing Platform"/>
            <person name="Birren B."/>
            <person name="Lander E."/>
            <person name="Galagan J."/>
            <person name="Nusbaum C."/>
            <person name="Devon K."/>
            <person name="Ma L.-J."/>
            <person name="Jaffe D."/>
            <person name="Butler J."/>
            <person name="Alvarez P."/>
            <person name="Gnerre S."/>
            <person name="Grabherr M."/>
            <person name="Kleber M."/>
            <person name="Mauceli E."/>
            <person name="Brockman W."/>
            <person name="MacCallum I.A."/>
            <person name="Young S."/>
            <person name="LaButti K."/>
            <person name="DeCaprio D."/>
            <person name="Crawford M."/>
            <person name="Koehrsen M."/>
            <person name="Engels R."/>
            <person name="Montgomery P."/>
            <person name="Pearson M."/>
            <person name="Howarth C."/>
            <person name="Larson L."/>
            <person name="White J."/>
            <person name="O'Leary S."/>
            <person name="Kodira C."/>
            <person name="Zeng Q."/>
            <person name="Yandava C."/>
            <person name="Alvarado L."/>
            <person name="Kistler C."/>
            <person name="Shim W.-B."/>
            <person name="Kang S."/>
            <person name="Woloshuk C."/>
        </authorList>
    </citation>
    <scope>NUCLEOTIDE SEQUENCE</scope>
    <source>
        <strain evidence="2">4287</strain>
    </source>
</reference>
<gene>
    <name evidence="2" type="ORF">FOXG_20719</name>
</gene>
<dbReference type="GeneID" id="28961425"/>
<protein>
    <submittedName>
        <fullName evidence="2">Uncharacterized protein</fullName>
    </submittedName>
</protein>
<keyword evidence="1" id="KW-0812">Transmembrane</keyword>
<dbReference type="RefSeq" id="XP_018250883.1">
    <property type="nucleotide sequence ID" value="XM_018401028.1"/>
</dbReference>
<evidence type="ECO:0000256" key="1">
    <source>
        <dbReference type="SAM" id="Phobius"/>
    </source>
</evidence>
<organism evidence="2 3">
    <name type="scientific">Fusarium oxysporum f. sp. lycopersici (strain 4287 / CBS 123668 / FGSC 9935 / NRRL 34936)</name>
    <name type="common">Fusarium vascular wilt of tomato</name>
    <dbReference type="NCBI Taxonomy" id="426428"/>
    <lineage>
        <taxon>Eukaryota</taxon>
        <taxon>Fungi</taxon>
        <taxon>Dikarya</taxon>
        <taxon>Ascomycota</taxon>
        <taxon>Pezizomycotina</taxon>
        <taxon>Sordariomycetes</taxon>
        <taxon>Hypocreomycetidae</taxon>
        <taxon>Hypocreales</taxon>
        <taxon>Nectriaceae</taxon>
        <taxon>Fusarium</taxon>
        <taxon>Fusarium oxysporum species complex</taxon>
    </lineage>
</organism>
<dbReference type="Proteomes" id="UP000009097">
    <property type="component" value="Unassembled WGS sequence"/>
</dbReference>
<dbReference type="VEuPathDB" id="FungiDB:FOXG_20719"/>
<proteinExistence type="predicted"/>
<keyword evidence="1" id="KW-0472">Membrane</keyword>
<dbReference type="KEGG" id="fox:FOXG_20719"/>
<name>A0A0J9VPG1_FUSO4</name>
<reference evidence="2" key="2">
    <citation type="journal article" date="2010" name="Nature">
        <title>Comparative genomics reveals mobile pathogenicity chromosomes in Fusarium.</title>
        <authorList>
            <person name="Ma L.J."/>
            <person name="van der Does H.C."/>
            <person name="Borkovich K.A."/>
            <person name="Coleman J.J."/>
            <person name="Daboussi M.J."/>
            <person name="Di Pietro A."/>
            <person name="Dufresne M."/>
            <person name="Freitag M."/>
            <person name="Grabherr M."/>
            <person name="Henrissat B."/>
            <person name="Houterman P.M."/>
            <person name="Kang S."/>
            <person name="Shim W.B."/>
            <person name="Woloshuk C."/>
            <person name="Xie X."/>
            <person name="Xu J.R."/>
            <person name="Antoniw J."/>
            <person name="Baker S.E."/>
            <person name="Bluhm B.H."/>
            <person name="Breakspear A."/>
            <person name="Brown D.W."/>
            <person name="Butchko R.A."/>
            <person name="Chapman S."/>
            <person name="Coulson R."/>
            <person name="Coutinho P.M."/>
            <person name="Danchin E.G."/>
            <person name="Diener A."/>
            <person name="Gale L.R."/>
            <person name="Gardiner D.M."/>
            <person name="Goff S."/>
            <person name="Hammond-Kosack K.E."/>
            <person name="Hilburn K."/>
            <person name="Hua-Van A."/>
            <person name="Jonkers W."/>
            <person name="Kazan K."/>
            <person name="Kodira C.D."/>
            <person name="Koehrsen M."/>
            <person name="Kumar L."/>
            <person name="Lee Y.H."/>
            <person name="Li L."/>
            <person name="Manners J.M."/>
            <person name="Miranda-Saavedra D."/>
            <person name="Mukherjee M."/>
            <person name="Park G."/>
            <person name="Park J."/>
            <person name="Park S.Y."/>
            <person name="Proctor R.H."/>
            <person name="Regev A."/>
            <person name="Ruiz-Roldan M.C."/>
            <person name="Sain D."/>
            <person name="Sakthikumar S."/>
            <person name="Sykes S."/>
            <person name="Schwartz D.C."/>
            <person name="Turgeon B.G."/>
            <person name="Wapinski I."/>
            <person name="Yoder O."/>
            <person name="Young S."/>
            <person name="Zeng Q."/>
            <person name="Zhou S."/>
            <person name="Galagan J."/>
            <person name="Cuomo C.A."/>
            <person name="Kistler H.C."/>
            <person name="Rep M."/>
        </authorList>
    </citation>
    <scope>NUCLEOTIDE SEQUENCE [LARGE SCALE GENOMIC DNA]</scope>
    <source>
        <strain evidence="2">4287</strain>
    </source>
</reference>
<keyword evidence="1" id="KW-1133">Transmembrane helix</keyword>
<dbReference type="EMBL" id="DS231711">
    <property type="protein sequence ID" value="KNB12838.1"/>
    <property type="molecule type" value="Genomic_DNA"/>
</dbReference>
<accession>A0A0J9VPG1</accession>
<feature type="transmembrane region" description="Helical" evidence="1">
    <location>
        <begin position="76"/>
        <end position="95"/>
    </location>
</feature>
<evidence type="ECO:0000313" key="3">
    <source>
        <dbReference type="Proteomes" id="UP000009097"/>
    </source>
</evidence>
<dbReference type="AlphaFoldDB" id="A0A0J9VPG1"/>
<sequence length="144" mass="15789">MRREEHRSGFETLALPDCMKISIKYDRACMESRWHEKSIKRDASLSFQGPFSTTANLQLSDLNCIIGTTRLNTMKFSSIFITAAVFVGAISAAAVPDTNIPGIDLNKRSCNEEQFRQCTRNCPTGTGGGPIGCPIGKQQFGIPV</sequence>